<feature type="transmembrane region" description="Helical" evidence="1">
    <location>
        <begin position="122"/>
        <end position="141"/>
    </location>
</feature>
<dbReference type="Proteomes" id="UP000019102">
    <property type="component" value="Unassembled WGS sequence"/>
</dbReference>
<name>W4VG58_9BACI</name>
<keyword evidence="3" id="KW-1185">Reference proteome</keyword>
<keyword evidence="1" id="KW-0812">Transmembrane</keyword>
<dbReference type="Pfam" id="PF11877">
    <property type="entry name" value="DUF3397"/>
    <property type="match status" value="1"/>
</dbReference>
<feature type="transmembrane region" description="Helical" evidence="1">
    <location>
        <begin position="60"/>
        <end position="80"/>
    </location>
</feature>
<reference evidence="2 3" key="1">
    <citation type="journal article" date="2014" name="Genome Announc.">
        <title>Draft Genome Sequence of the Boron-Tolerant and Moderately Halotolerant Bacterium Gracilibacillus boraciitolerans JCM 21714T.</title>
        <authorList>
            <person name="Ahmed I."/>
            <person name="Oshima K."/>
            <person name="Suda W."/>
            <person name="Kitamura K."/>
            <person name="Iida T."/>
            <person name="Ohmori Y."/>
            <person name="Fujiwara T."/>
            <person name="Hattori M."/>
            <person name="Ohkuma M."/>
        </authorList>
    </citation>
    <scope>NUCLEOTIDE SEQUENCE [LARGE SCALE GENOMIC DNA]</scope>
    <source>
        <strain evidence="2 3">JCM 21714</strain>
    </source>
</reference>
<gene>
    <name evidence="2" type="ORF">JCM21714_705</name>
</gene>
<accession>W4VG58</accession>
<dbReference type="InterPro" id="IPR024515">
    <property type="entry name" value="DUF3397"/>
</dbReference>
<dbReference type="STRING" id="1298598.JCM21714_705"/>
<dbReference type="eggNOG" id="ENOG50307YX">
    <property type="taxonomic scope" value="Bacteria"/>
</dbReference>
<evidence type="ECO:0000313" key="3">
    <source>
        <dbReference type="Proteomes" id="UP000019102"/>
    </source>
</evidence>
<proteinExistence type="predicted"/>
<feature type="transmembrane region" description="Helical" evidence="1">
    <location>
        <begin position="161"/>
        <end position="181"/>
    </location>
</feature>
<protein>
    <submittedName>
        <fullName evidence="2">Lmo2045 protein</fullName>
    </submittedName>
</protein>
<keyword evidence="1" id="KW-1133">Transmembrane helix</keyword>
<evidence type="ECO:0000313" key="2">
    <source>
        <dbReference type="EMBL" id="GAE91749.1"/>
    </source>
</evidence>
<comment type="caution">
    <text evidence="2">The sequence shown here is derived from an EMBL/GenBank/DDBJ whole genome shotgun (WGS) entry which is preliminary data.</text>
</comment>
<feature type="transmembrane region" description="Helical" evidence="1">
    <location>
        <begin position="92"/>
        <end position="116"/>
    </location>
</feature>
<organism evidence="2 3">
    <name type="scientific">Gracilibacillus boraciitolerans JCM 21714</name>
    <dbReference type="NCBI Taxonomy" id="1298598"/>
    <lineage>
        <taxon>Bacteria</taxon>
        <taxon>Bacillati</taxon>
        <taxon>Bacillota</taxon>
        <taxon>Bacilli</taxon>
        <taxon>Bacillales</taxon>
        <taxon>Bacillaceae</taxon>
        <taxon>Gracilibacillus</taxon>
    </lineage>
</organism>
<dbReference type="EMBL" id="BAVS01000001">
    <property type="protein sequence ID" value="GAE91749.1"/>
    <property type="molecule type" value="Genomic_DNA"/>
</dbReference>
<keyword evidence="1" id="KW-0472">Membrane</keyword>
<evidence type="ECO:0000256" key="1">
    <source>
        <dbReference type="SAM" id="Phobius"/>
    </source>
</evidence>
<dbReference type="AlphaFoldDB" id="W4VG58"/>
<sequence length="184" mass="21681">MKYSFKSPHLLDEVFVCYLDFLLIYLAQVKKSSIIINMTKSNDVRFISLLKSEVVFMAEGLYYILAFMITLPFLMTYLVYKLSYKILKHKWYSIHLAVNSTTGLYVVSVGTVIYSIFSINLFGYILIVLLIIFLLCTVIHWQRYTDIVFMQVWKRFQKVTFLLFFALHIVTIIYGIIYNISLIV</sequence>